<sequence>MAFHMERHEGRADPSVLLTWRFRHSLGRRKPMMPGPRSEPAREPAFRHWRWNRQAASKAKVPIKQVIAHPSRLG</sequence>
<dbReference type="Proteomes" id="UP001597102">
    <property type="component" value="Unassembled WGS sequence"/>
</dbReference>
<evidence type="ECO:0000313" key="1">
    <source>
        <dbReference type="EMBL" id="MFD0985863.1"/>
    </source>
</evidence>
<reference evidence="2" key="1">
    <citation type="journal article" date="2019" name="Int. J. Syst. Evol. Microbiol.">
        <title>The Global Catalogue of Microorganisms (GCM) 10K type strain sequencing project: providing services to taxonomists for standard genome sequencing and annotation.</title>
        <authorList>
            <consortium name="The Broad Institute Genomics Platform"/>
            <consortium name="The Broad Institute Genome Sequencing Center for Infectious Disease"/>
            <person name="Wu L."/>
            <person name="Ma J."/>
        </authorList>
    </citation>
    <scope>NUCLEOTIDE SEQUENCE [LARGE SCALE GENOMIC DNA]</scope>
    <source>
        <strain evidence="2">CCUG 61697</strain>
    </source>
</reference>
<accession>A0ABW3J7Y5</accession>
<evidence type="ECO:0000313" key="2">
    <source>
        <dbReference type="Proteomes" id="UP001597102"/>
    </source>
</evidence>
<proteinExistence type="predicted"/>
<comment type="caution">
    <text evidence="1">The sequence shown here is derived from an EMBL/GenBank/DDBJ whole genome shotgun (WGS) entry which is preliminary data.</text>
</comment>
<protein>
    <submittedName>
        <fullName evidence="1">Uncharacterized protein</fullName>
    </submittedName>
</protein>
<dbReference type="RefSeq" id="WP_379084940.1">
    <property type="nucleotide sequence ID" value="NZ_JBHTJO010000001.1"/>
</dbReference>
<keyword evidence="2" id="KW-1185">Reference proteome</keyword>
<name>A0ABW3J7Y5_9HYPH</name>
<gene>
    <name evidence="1" type="ORF">ACFQ2F_01990</name>
</gene>
<organism evidence="1 2">
    <name type="scientific">Methyloligella solikamskensis</name>
    <dbReference type="NCBI Taxonomy" id="1177756"/>
    <lineage>
        <taxon>Bacteria</taxon>
        <taxon>Pseudomonadati</taxon>
        <taxon>Pseudomonadota</taxon>
        <taxon>Alphaproteobacteria</taxon>
        <taxon>Hyphomicrobiales</taxon>
        <taxon>Hyphomicrobiaceae</taxon>
        <taxon>Methyloligella</taxon>
    </lineage>
</organism>
<dbReference type="EMBL" id="JBHTJO010000001">
    <property type="protein sequence ID" value="MFD0985863.1"/>
    <property type="molecule type" value="Genomic_DNA"/>
</dbReference>